<dbReference type="Proteomes" id="UP001460270">
    <property type="component" value="Unassembled WGS sequence"/>
</dbReference>
<reference evidence="2" key="1">
    <citation type="submission" date="2024-04" db="EMBL/GenBank/DDBJ databases">
        <title>Salinicola lusitanus LLJ914,a marine bacterium isolated from the Okinawa Trough.</title>
        <authorList>
            <person name="Li J."/>
        </authorList>
    </citation>
    <scope>NUCLEOTIDE SEQUENCE [LARGE SCALE GENOMIC DNA]</scope>
</reference>
<accession>A0AAW0MJD4</accession>
<name>A0AAW0MJD4_9GOBI</name>
<comment type="caution">
    <text evidence="1">The sequence shown here is derived from an EMBL/GenBank/DDBJ whole genome shotgun (WGS) entry which is preliminary data.</text>
</comment>
<keyword evidence="2" id="KW-1185">Reference proteome</keyword>
<organism evidence="1 2">
    <name type="scientific">Mugilogobius chulae</name>
    <name type="common">yellowstripe goby</name>
    <dbReference type="NCBI Taxonomy" id="88201"/>
    <lineage>
        <taxon>Eukaryota</taxon>
        <taxon>Metazoa</taxon>
        <taxon>Chordata</taxon>
        <taxon>Craniata</taxon>
        <taxon>Vertebrata</taxon>
        <taxon>Euteleostomi</taxon>
        <taxon>Actinopterygii</taxon>
        <taxon>Neopterygii</taxon>
        <taxon>Teleostei</taxon>
        <taxon>Neoteleostei</taxon>
        <taxon>Acanthomorphata</taxon>
        <taxon>Gobiaria</taxon>
        <taxon>Gobiiformes</taxon>
        <taxon>Gobioidei</taxon>
        <taxon>Gobiidae</taxon>
        <taxon>Gobionellinae</taxon>
        <taxon>Mugilogobius</taxon>
    </lineage>
</organism>
<proteinExistence type="predicted"/>
<gene>
    <name evidence="1" type="ORF">WMY93_033146</name>
</gene>
<evidence type="ECO:0000313" key="1">
    <source>
        <dbReference type="EMBL" id="KAK7880189.1"/>
    </source>
</evidence>
<dbReference type="AlphaFoldDB" id="A0AAW0MJD4"/>
<protein>
    <submittedName>
        <fullName evidence="1">Uncharacterized protein</fullName>
    </submittedName>
</protein>
<sequence>MYDLQLQREHKDKLLERMNVGVLRNRASFRRTSAIQRPAPSLGFRVRQHRFVFPPGYVHVILLHLAEKLSLSGKQQLQLFAPGCLSCFVVILHIIPVLYESPNLGLGNRPAKRKSGGGGVRIFLWDPFFGKLAGAQDHKCACPVALFLLTVVSPFVPADLIRPEVHFRAFAFQNKVVIQFCSFYTTPIES</sequence>
<evidence type="ECO:0000313" key="2">
    <source>
        <dbReference type="Proteomes" id="UP001460270"/>
    </source>
</evidence>
<dbReference type="EMBL" id="JBBPFD010000131">
    <property type="protein sequence ID" value="KAK7880189.1"/>
    <property type="molecule type" value="Genomic_DNA"/>
</dbReference>